<dbReference type="Gene3D" id="3.30.300.30">
    <property type="match status" value="1"/>
</dbReference>
<dbReference type="PANTHER" id="PTHR43767">
    <property type="entry name" value="LONG-CHAIN-FATTY-ACID--COA LIGASE"/>
    <property type="match status" value="1"/>
</dbReference>
<evidence type="ECO:0000259" key="1">
    <source>
        <dbReference type="Pfam" id="PF00501"/>
    </source>
</evidence>
<evidence type="ECO:0000313" key="3">
    <source>
        <dbReference type="EMBL" id="RZT86669.1"/>
    </source>
</evidence>
<keyword evidence="3" id="KW-0436">Ligase</keyword>
<dbReference type="RefSeq" id="WP_130290929.1">
    <property type="nucleotide sequence ID" value="NZ_SHKL01000001.1"/>
</dbReference>
<dbReference type="InterPro" id="IPR025110">
    <property type="entry name" value="AMP-bd_C"/>
</dbReference>
<dbReference type="InterPro" id="IPR000873">
    <property type="entry name" value="AMP-dep_synth/lig_dom"/>
</dbReference>
<dbReference type="InterPro" id="IPR042099">
    <property type="entry name" value="ANL_N_sf"/>
</dbReference>
<reference evidence="3 4" key="1">
    <citation type="submission" date="2019-02" db="EMBL/GenBank/DDBJ databases">
        <title>Sequencing the genomes of 1000 actinobacteria strains.</title>
        <authorList>
            <person name="Klenk H.-P."/>
        </authorList>
    </citation>
    <scope>NUCLEOTIDE SEQUENCE [LARGE SCALE GENOMIC DNA]</scope>
    <source>
        <strain evidence="3 4">DSM 45779</strain>
    </source>
</reference>
<evidence type="ECO:0000259" key="2">
    <source>
        <dbReference type="Pfam" id="PF13193"/>
    </source>
</evidence>
<dbReference type="OrthoDB" id="9803968at2"/>
<accession>A0A4Q7V269</accession>
<protein>
    <submittedName>
        <fullName evidence="3">Acyl-CoA synthetase (AMP-forming)/AMP-acid ligase II</fullName>
    </submittedName>
</protein>
<dbReference type="EMBL" id="SHKL01000001">
    <property type="protein sequence ID" value="RZT86669.1"/>
    <property type="molecule type" value="Genomic_DNA"/>
</dbReference>
<dbReference type="Proteomes" id="UP000291591">
    <property type="component" value="Unassembled WGS sequence"/>
</dbReference>
<dbReference type="Pfam" id="PF13193">
    <property type="entry name" value="AMP-binding_C"/>
    <property type="match status" value="1"/>
</dbReference>
<sequence>MIDVDNLFDRRADNRWDRVCIGDVFERNTWSRPDREAIVGMDGAFADPAFARLTYRQADEAANRFAQGLIAHGLGRGDRVLLVCENSVEAYVAKIGVAKAGMVCLPVNPQLAPDVVAHLIERCSPRFAVLDAELEPRVAAPLREAGIAVDVTIPIGGGAVGGSVVFSEFLARYPATEPDVTVHGDDIWEILFTSGTTAMPKGVMLSHTYAHFAAYSFALSLTRGLASESDLRLSCFLPTIYHVTDHIFTFPAFLTGGTLILGRRPDARQAAEAVTRERATAHYGGSPQMLRAFAETLRDDPIAYSARTVTAIVFGWANIAPGLATLLHDLCDPDVHLFEIFGQTESIACHRFHLEEHPVKYHRGAPMTNYVGLPSPLLASAVVDENGDDLRDRPGEPGEAVYRSPAVTAGYYRDREATETAFRDGWFHSGDVCTYDADGLRIMQDRVKDIVKSGGENVSTLRVESVLQAHPAVARAAVVGLPHERWGEAVTAVVMLAPGQAADEAGLIAHAREHLAGFEAPKKIVFVGSLPETVGGKVLKYRLRAELAALYSDQEG</sequence>
<keyword evidence="4" id="KW-1185">Reference proteome</keyword>
<dbReference type="InterPro" id="IPR045851">
    <property type="entry name" value="AMP-bd_C_sf"/>
</dbReference>
<dbReference type="InterPro" id="IPR050237">
    <property type="entry name" value="ATP-dep_AMP-bd_enzyme"/>
</dbReference>
<dbReference type="GO" id="GO:0016878">
    <property type="term" value="F:acid-thiol ligase activity"/>
    <property type="evidence" value="ECO:0007669"/>
    <property type="project" value="UniProtKB-ARBA"/>
</dbReference>
<name>A0A4Q7V269_PSEST</name>
<feature type="domain" description="AMP-binding enzyme C-terminal" evidence="2">
    <location>
        <begin position="463"/>
        <end position="537"/>
    </location>
</feature>
<dbReference type="SUPFAM" id="SSF56801">
    <property type="entry name" value="Acetyl-CoA synthetase-like"/>
    <property type="match status" value="1"/>
</dbReference>
<comment type="caution">
    <text evidence="3">The sequence shown here is derived from an EMBL/GenBank/DDBJ whole genome shotgun (WGS) entry which is preliminary data.</text>
</comment>
<gene>
    <name evidence="3" type="ORF">EV383_3566</name>
</gene>
<evidence type="ECO:0000313" key="4">
    <source>
        <dbReference type="Proteomes" id="UP000291591"/>
    </source>
</evidence>
<dbReference type="Pfam" id="PF00501">
    <property type="entry name" value="AMP-binding"/>
    <property type="match status" value="1"/>
</dbReference>
<dbReference type="AlphaFoldDB" id="A0A4Q7V269"/>
<dbReference type="PANTHER" id="PTHR43767:SF1">
    <property type="entry name" value="NONRIBOSOMAL PEPTIDE SYNTHASE PES1 (EUROFUNG)-RELATED"/>
    <property type="match status" value="1"/>
</dbReference>
<dbReference type="Gene3D" id="3.40.50.12780">
    <property type="entry name" value="N-terminal domain of ligase-like"/>
    <property type="match status" value="1"/>
</dbReference>
<proteinExistence type="predicted"/>
<organism evidence="3 4">
    <name type="scientific">Pseudonocardia sediminis</name>
    <dbReference type="NCBI Taxonomy" id="1397368"/>
    <lineage>
        <taxon>Bacteria</taxon>
        <taxon>Bacillati</taxon>
        <taxon>Actinomycetota</taxon>
        <taxon>Actinomycetes</taxon>
        <taxon>Pseudonocardiales</taxon>
        <taxon>Pseudonocardiaceae</taxon>
        <taxon>Pseudonocardia</taxon>
    </lineage>
</organism>
<feature type="domain" description="AMP-dependent synthetase/ligase" evidence="1">
    <location>
        <begin position="25"/>
        <end position="412"/>
    </location>
</feature>